<feature type="compositionally biased region" description="Low complexity" evidence="1">
    <location>
        <begin position="204"/>
        <end position="215"/>
    </location>
</feature>
<keyword evidence="3" id="KW-0378">Hydrolase</keyword>
<dbReference type="AlphaFoldDB" id="A0A1S1Q2R1"/>
<name>A0A1S1Q2R1_9ACTN</name>
<evidence type="ECO:0000313" key="3">
    <source>
        <dbReference type="EMBL" id="OHV28250.1"/>
    </source>
</evidence>
<dbReference type="InterPro" id="IPR015797">
    <property type="entry name" value="NUDIX_hydrolase-like_dom_sf"/>
</dbReference>
<feature type="compositionally biased region" description="Pro residues" evidence="1">
    <location>
        <begin position="171"/>
        <end position="192"/>
    </location>
</feature>
<dbReference type="RefSeq" id="WP_071063610.1">
    <property type="nucleotide sequence ID" value="NZ_MAXA01000213.1"/>
</dbReference>
<dbReference type="CDD" id="cd03674">
    <property type="entry name" value="NUDIX_Hydrolase"/>
    <property type="match status" value="1"/>
</dbReference>
<keyword evidence="4" id="KW-1185">Reference proteome</keyword>
<dbReference type="InterPro" id="IPR000086">
    <property type="entry name" value="NUDIX_hydrolase_dom"/>
</dbReference>
<feature type="region of interest" description="Disordered" evidence="1">
    <location>
        <begin position="154"/>
        <end position="215"/>
    </location>
</feature>
<reference evidence="4" key="1">
    <citation type="submission" date="2016-07" db="EMBL/GenBank/DDBJ databases">
        <title>Frankia sp. NRRL B-16219 Genome sequencing.</title>
        <authorList>
            <person name="Ghodhbane-Gtari F."/>
            <person name="Swanson E."/>
            <person name="Gueddou A."/>
            <person name="Louati M."/>
            <person name="Nouioui I."/>
            <person name="Hezbri K."/>
            <person name="Abebe-Akele F."/>
            <person name="Simpson S."/>
            <person name="Morris K."/>
            <person name="Thomas K."/>
            <person name="Gtari M."/>
            <person name="Tisa L.S."/>
        </authorList>
    </citation>
    <scope>NUCLEOTIDE SEQUENCE [LARGE SCALE GENOMIC DNA]</scope>
    <source>
        <strain evidence="4">NRRL B-16219</strain>
    </source>
</reference>
<evidence type="ECO:0000313" key="4">
    <source>
        <dbReference type="Proteomes" id="UP000179769"/>
    </source>
</evidence>
<dbReference type="Gene3D" id="3.90.79.10">
    <property type="entry name" value="Nucleoside Triphosphate Pyrophosphohydrolase"/>
    <property type="match status" value="1"/>
</dbReference>
<dbReference type="OrthoDB" id="129709at2"/>
<evidence type="ECO:0000256" key="1">
    <source>
        <dbReference type="SAM" id="MobiDB-lite"/>
    </source>
</evidence>
<sequence length="298" mass="30276">MSITNEAVGRVLAAYLTAHPGDRERLGPLVRASAAPARGSARLTSRRTLPGHVTCSTVAVNDEGRILQIHHRASGLWLQPGGHIEDRDGSLFGAALRELAEETGIGRRRVSAISEQPVDVDIHWVSASAARGEPEHLHYDFRFLVEIRGSGLAPVETGLDPDDPETTRPLSAPPLSAPPLAVPPLAVPPPAVPVATDGPAGRTASSPGVGASGPVPPGVAGTKVPGPSAAPPGAHGAAGAACTPMPGTAQGTAARVPAGVILQVEEVAGARWAEVSALGGRLARRVAAALVDPGARCR</sequence>
<dbReference type="GO" id="GO:0016787">
    <property type="term" value="F:hydrolase activity"/>
    <property type="evidence" value="ECO:0007669"/>
    <property type="project" value="UniProtKB-KW"/>
</dbReference>
<gene>
    <name evidence="3" type="ORF">BBK14_03585</name>
</gene>
<protein>
    <submittedName>
        <fullName evidence="3">NUDIX hydrolase</fullName>
    </submittedName>
</protein>
<dbReference type="Proteomes" id="UP000179769">
    <property type="component" value="Unassembled WGS sequence"/>
</dbReference>
<dbReference type="PROSITE" id="PS51462">
    <property type="entry name" value="NUDIX"/>
    <property type="match status" value="1"/>
</dbReference>
<dbReference type="Pfam" id="PF00293">
    <property type="entry name" value="NUDIX"/>
    <property type="match status" value="1"/>
</dbReference>
<organism evidence="3 4">
    <name type="scientific">Parafrankia soli</name>
    <dbReference type="NCBI Taxonomy" id="2599596"/>
    <lineage>
        <taxon>Bacteria</taxon>
        <taxon>Bacillati</taxon>
        <taxon>Actinomycetota</taxon>
        <taxon>Actinomycetes</taxon>
        <taxon>Frankiales</taxon>
        <taxon>Frankiaceae</taxon>
        <taxon>Parafrankia</taxon>
    </lineage>
</organism>
<accession>A0A1S1Q2R1</accession>
<dbReference type="EMBL" id="MAXA01000213">
    <property type="protein sequence ID" value="OHV28250.1"/>
    <property type="molecule type" value="Genomic_DNA"/>
</dbReference>
<evidence type="ECO:0000259" key="2">
    <source>
        <dbReference type="PROSITE" id="PS51462"/>
    </source>
</evidence>
<proteinExistence type="predicted"/>
<dbReference type="SUPFAM" id="SSF55811">
    <property type="entry name" value="Nudix"/>
    <property type="match status" value="1"/>
</dbReference>
<comment type="caution">
    <text evidence="3">The sequence shown here is derived from an EMBL/GenBank/DDBJ whole genome shotgun (WGS) entry which is preliminary data.</text>
</comment>
<feature type="domain" description="Nudix hydrolase" evidence="2">
    <location>
        <begin position="50"/>
        <end position="194"/>
    </location>
</feature>